<dbReference type="Proteomes" id="UP001562425">
    <property type="component" value="Unassembled WGS sequence"/>
</dbReference>
<feature type="compositionally biased region" description="Basic and acidic residues" evidence="1">
    <location>
        <begin position="28"/>
        <end position="39"/>
    </location>
</feature>
<feature type="compositionally biased region" description="Low complexity" evidence="1">
    <location>
        <begin position="62"/>
        <end position="78"/>
    </location>
</feature>
<organism evidence="2 3">
    <name type="scientific">Culex pipiens pipiens</name>
    <name type="common">Northern house mosquito</name>
    <dbReference type="NCBI Taxonomy" id="38569"/>
    <lineage>
        <taxon>Eukaryota</taxon>
        <taxon>Metazoa</taxon>
        <taxon>Ecdysozoa</taxon>
        <taxon>Arthropoda</taxon>
        <taxon>Hexapoda</taxon>
        <taxon>Insecta</taxon>
        <taxon>Pterygota</taxon>
        <taxon>Neoptera</taxon>
        <taxon>Endopterygota</taxon>
        <taxon>Diptera</taxon>
        <taxon>Nematocera</taxon>
        <taxon>Culicoidea</taxon>
        <taxon>Culicidae</taxon>
        <taxon>Culicinae</taxon>
        <taxon>Culicini</taxon>
        <taxon>Culex</taxon>
        <taxon>Culex</taxon>
    </lineage>
</organism>
<protein>
    <submittedName>
        <fullName evidence="2">Uncharacterized protein</fullName>
    </submittedName>
</protein>
<proteinExistence type="predicted"/>
<feature type="region of interest" description="Disordered" evidence="1">
    <location>
        <begin position="1"/>
        <end position="39"/>
    </location>
</feature>
<sequence>MSKEEEPMETADTNENSNESTSDTTSSHTKEPDYDATLETDRSKRFEFLLKQTEIFAHFMTAAPTKSAASPPAKASGSKSKKKGDKKGGEDKDKKASTGEGDPGE</sequence>
<gene>
    <name evidence="2" type="ORF">pipiens_019786</name>
</gene>
<evidence type="ECO:0000313" key="3">
    <source>
        <dbReference type="Proteomes" id="UP001562425"/>
    </source>
</evidence>
<keyword evidence="3" id="KW-1185">Reference proteome</keyword>
<reference evidence="2 3" key="1">
    <citation type="submission" date="2024-05" db="EMBL/GenBank/DDBJ databases">
        <title>Culex pipiens pipiens assembly and annotation.</title>
        <authorList>
            <person name="Alout H."/>
            <person name="Durand T."/>
        </authorList>
    </citation>
    <scope>NUCLEOTIDE SEQUENCE [LARGE SCALE GENOMIC DNA]</scope>
    <source>
        <strain evidence="2">HA-2024</strain>
        <tissue evidence="2">Whole body</tissue>
    </source>
</reference>
<dbReference type="AlphaFoldDB" id="A0ABD1DRP1"/>
<accession>A0ABD1DRP1</accession>
<evidence type="ECO:0000313" key="2">
    <source>
        <dbReference type="EMBL" id="KAL1402345.1"/>
    </source>
</evidence>
<dbReference type="EMBL" id="JBEHCU010003124">
    <property type="protein sequence ID" value="KAL1402345.1"/>
    <property type="molecule type" value="Genomic_DNA"/>
</dbReference>
<feature type="region of interest" description="Disordered" evidence="1">
    <location>
        <begin position="62"/>
        <end position="105"/>
    </location>
</feature>
<feature type="compositionally biased region" description="Low complexity" evidence="1">
    <location>
        <begin position="10"/>
        <end position="27"/>
    </location>
</feature>
<evidence type="ECO:0000256" key="1">
    <source>
        <dbReference type="SAM" id="MobiDB-lite"/>
    </source>
</evidence>
<name>A0ABD1DRP1_CULPP</name>
<feature type="compositionally biased region" description="Basic and acidic residues" evidence="1">
    <location>
        <begin position="86"/>
        <end position="97"/>
    </location>
</feature>
<comment type="caution">
    <text evidence="2">The sequence shown here is derived from an EMBL/GenBank/DDBJ whole genome shotgun (WGS) entry which is preliminary data.</text>
</comment>